<organism evidence="1 2">
    <name type="scientific">Blastococcus haudaquaticus</name>
    <dbReference type="NCBI Taxonomy" id="1938745"/>
    <lineage>
        <taxon>Bacteria</taxon>
        <taxon>Bacillati</taxon>
        <taxon>Actinomycetota</taxon>
        <taxon>Actinomycetes</taxon>
        <taxon>Geodermatophilales</taxon>
        <taxon>Geodermatophilaceae</taxon>
        <taxon>Blastococcus</taxon>
    </lineage>
</organism>
<dbReference type="EMBL" id="OCNK01000002">
    <property type="protein sequence ID" value="SOD98745.1"/>
    <property type="molecule type" value="Genomic_DNA"/>
</dbReference>
<dbReference type="Proteomes" id="UP000219482">
    <property type="component" value="Unassembled WGS sequence"/>
</dbReference>
<reference evidence="2" key="1">
    <citation type="submission" date="2017-09" db="EMBL/GenBank/DDBJ databases">
        <authorList>
            <person name="Varghese N."/>
            <person name="Submissions S."/>
        </authorList>
    </citation>
    <scope>NUCLEOTIDE SEQUENCE [LARGE SCALE GENOMIC DNA]</scope>
    <source>
        <strain evidence="2">DSM 44270</strain>
    </source>
</reference>
<proteinExistence type="predicted"/>
<gene>
    <name evidence="1" type="ORF">SAMN06272739_2017</name>
</gene>
<dbReference type="RefSeq" id="WP_097183723.1">
    <property type="nucleotide sequence ID" value="NZ_OCNK01000002.1"/>
</dbReference>
<keyword evidence="2" id="KW-1185">Reference proteome</keyword>
<name>A0A286GT74_9ACTN</name>
<sequence>MDLTRLCITREHVMHLLPLMGLSAEHEARLLALHYPVDFGVAAAAFESVGIDLDELTDRMGGSP</sequence>
<evidence type="ECO:0000313" key="1">
    <source>
        <dbReference type="EMBL" id="SOD98745.1"/>
    </source>
</evidence>
<dbReference type="AlphaFoldDB" id="A0A286GT74"/>
<protein>
    <submittedName>
        <fullName evidence="1">Uncharacterized protein</fullName>
    </submittedName>
</protein>
<evidence type="ECO:0000313" key="2">
    <source>
        <dbReference type="Proteomes" id="UP000219482"/>
    </source>
</evidence>
<accession>A0A286GT74</accession>
<dbReference type="OrthoDB" id="5195087at2"/>